<sequence>MTSISQSSCLPTLQVRSIATEPSYNGSPTYAHGGLISNDGVLATPTLARGQFSTANPPPKDPDAEDLEIDEPAA</sequence>
<dbReference type="Gramene" id="HORVU.MOREX.r2.4HG0340000.1">
    <property type="protein sequence ID" value="HORVU.MOREX.r2.4HG0340000.1.CDS.1"/>
    <property type="gene ID" value="HORVU.MOREX.r2.4HG0340000"/>
</dbReference>
<reference evidence="2" key="2">
    <citation type="submission" date="2020-10" db="EMBL/GenBank/DDBJ databases">
        <authorList>
            <person name="Scholz U."/>
            <person name="Mascher M."/>
            <person name="Fiebig A."/>
        </authorList>
    </citation>
    <scope>NUCLEOTIDE SEQUENCE [LARGE SCALE GENOMIC DNA]</scope>
    <source>
        <strain evidence="2">cv. Morex</strain>
    </source>
</reference>
<dbReference type="Proteomes" id="UP000011116">
    <property type="component" value="Chromosome 4H"/>
</dbReference>
<name>A0A8I6YKA7_HORVV</name>
<proteinExistence type="predicted"/>
<evidence type="ECO:0000256" key="1">
    <source>
        <dbReference type="SAM" id="MobiDB-lite"/>
    </source>
</evidence>
<dbReference type="Gramene" id="HORVU.MOREX.r3.4HG0408380.1">
    <property type="protein sequence ID" value="HORVU.MOREX.r3.4HG0408380.1.CDS1"/>
    <property type="gene ID" value="HORVU.MOREX.r3.4HG0408380"/>
</dbReference>
<reference evidence="2" key="3">
    <citation type="submission" date="2022-01" db="UniProtKB">
        <authorList>
            <consortium name="EnsemblPlants"/>
        </authorList>
    </citation>
    <scope>IDENTIFICATION</scope>
    <source>
        <strain evidence="2">subsp. vulgare</strain>
    </source>
</reference>
<dbReference type="AlphaFoldDB" id="A0A8I6YKA7"/>
<feature type="region of interest" description="Disordered" evidence="1">
    <location>
        <begin position="21"/>
        <end position="74"/>
    </location>
</feature>
<dbReference type="EnsemblPlants" id="HORVU.MOREX.r3.4HG0408380.1">
    <property type="protein sequence ID" value="HORVU.MOREX.r3.4HG0408380.1.CDS1"/>
    <property type="gene ID" value="HORVU.MOREX.r3.4HG0408380"/>
</dbReference>
<evidence type="ECO:0000313" key="2">
    <source>
        <dbReference type="EnsemblPlants" id="HORVU.MOREX.r3.4HG0408380.1.CDS1"/>
    </source>
</evidence>
<evidence type="ECO:0000313" key="3">
    <source>
        <dbReference type="Proteomes" id="UP000011116"/>
    </source>
</evidence>
<feature type="compositionally biased region" description="Acidic residues" evidence="1">
    <location>
        <begin position="63"/>
        <end position="74"/>
    </location>
</feature>
<protein>
    <submittedName>
        <fullName evidence="2">Uncharacterized protein</fullName>
    </submittedName>
</protein>
<keyword evidence="3" id="KW-1185">Reference proteome</keyword>
<organism evidence="2 3">
    <name type="scientific">Hordeum vulgare subsp. vulgare</name>
    <name type="common">Domesticated barley</name>
    <dbReference type="NCBI Taxonomy" id="112509"/>
    <lineage>
        <taxon>Eukaryota</taxon>
        <taxon>Viridiplantae</taxon>
        <taxon>Streptophyta</taxon>
        <taxon>Embryophyta</taxon>
        <taxon>Tracheophyta</taxon>
        <taxon>Spermatophyta</taxon>
        <taxon>Magnoliopsida</taxon>
        <taxon>Liliopsida</taxon>
        <taxon>Poales</taxon>
        <taxon>Poaceae</taxon>
        <taxon>BOP clade</taxon>
        <taxon>Pooideae</taxon>
        <taxon>Triticodae</taxon>
        <taxon>Triticeae</taxon>
        <taxon>Hordeinae</taxon>
        <taxon>Hordeum</taxon>
    </lineage>
</organism>
<reference evidence="3" key="1">
    <citation type="journal article" date="2012" name="Nature">
        <title>A physical, genetic and functional sequence assembly of the barley genome.</title>
        <authorList>
            <consortium name="The International Barley Genome Sequencing Consortium"/>
            <person name="Mayer K.F."/>
            <person name="Waugh R."/>
            <person name="Brown J.W."/>
            <person name="Schulman A."/>
            <person name="Langridge P."/>
            <person name="Platzer M."/>
            <person name="Fincher G.B."/>
            <person name="Muehlbauer G.J."/>
            <person name="Sato K."/>
            <person name="Close T.J."/>
            <person name="Wise R.P."/>
            <person name="Stein N."/>
        </authorList>
    </citation>
    <scope>NUCLEOTIDE SEQUENCE [LARGE SCALE GENOMIC DNA]</scope>
    <source>
        <strain evidence="3">cv. Morex</strain>
    </source>
</reference>
<accession>A0A8I6YKA7</accession>